<feature type="non-terminal residue" evidence="2">
    <location>
        <position position="77"/>
    </location>
</feature>
<proteinExistence type="predicted"/>
<feature type="non-terminal residue" evidence="2">
    <location>
        <position position="1"/>
    </location>
</feature>
<accession>A0A061QY11</accession>
<feature type="compositionally biased region" description="Basic and acidic residues" evidence="1">
    <location>
        <begin position="32"/>
        <end position="47"/>
    </location>
</feature>
<organism evidence="2">
    <name type="scientific">Tetraselmis sp. GSL018</name>
    <dbReference type="NCBI Taxonomy" id="582737"/>
    <lineage>
        <taxon>Eukaryota</taxon>
        <taxon>Viridiplantae</taxon>
        <taxon>Chlorophyta</taxon>
        <taxon>core chlorophytes</taxon>
        <taxon>Chlorodendrophyceae</taxon>
        <taxon>Chlorodendrales</taxon>
        <taxon>Chlorodendraceae</taxon>
        <taxon>Tetraselmis</taxon>
    </lineage>
</organism>
<protein>
    <submittedName>
        <fullName evidence="2">Uncharacterized protein</fullName>
    </submittedName>
</protein>
<reference evidence="2" key="1">
    <citation type="submission" date="2014-05" db="EMBL/GenBank/DDBJ databases">
        <title>The transcriptome of the halophilic microalga Tetraselmis sp. GSL018 isolated from the Great Salt Lake, Utah.</title>
        <authorList>
            <person name="Jinkerson R.E."/>
            <person name="D'Adamo S."/>
            <person name="Posewitz M.C."/>
        </authorList>
    </citation>
    <scope>NUCLEOTIDE SEQUENCE</scope>
    <source>
        <strain evidence="2">GSL018</strain>
    </source>
</reference>
<evidence type="ECO:0000256" key="1">
    <source>
        <dbReference type="SAM" id="MobiDB-lite"/>
    </source>
</evidence>
<evidence type="ECO:0000313" key="2">
    <source>
        <dbReference type="EMBL" id="JAC63364.1"/>
    </source>
</evidence>
<gene>
    <name evidence="2" type="ORF">TSPGSL018_20847</name>
</gene>
<feature type="region of interest" description="Disordered" evidence="1">
    <location>
        <begin position="1"/>
        <end position="77"/>
    </location>
</feature>
<sequence>ARPLTDQTEPRFGTGAEKRGQVHGGVLAPAHSRRDGADLSLKSEEGPPRSWSWACGKGARGARGPQVLNLPRGKGSV</sequence>
<dbReference type="EMBL" id="GBEZ01023528">
    <property type="protein sequence ID" value="JAC63364.1"/>
    <property type="molecule type" value="Transcribed_RNA"/>
</dbReference>
<dbReference type="AlphaFoldDB" id="A0A061QY11"/>
<name>A0A061QY11_9CHLO</name>